<dbReference type="PROSITE" id="PS51257">
    <property type="entry name" value="PROKAR_LIPOPROTEIN"/>
    <property type="match status" value="1"/>
</dbReference>
<gene>
    <name evidence="2" type="ORF">CMV30_04455</name>
</gene>
<dbReference type="OrthoDB" id="187863at2"/>
<dbReference type="InterPro" id="IPR046657">
    <property type="entry name" value="DUF6766"/>
</dbReference>
<evidence type="ECO:0000256" key="1">
    <source>
        <dbReference type="SAM" id="Phobius"/>
    </source>
</evidence>
<evidence type="ECO:0000313" key="2">
    <source>
        <dbReference type="EMBL" id="ATC63265.1"/>
    </source>
</evidence>
<accession>A0A290Q3L9</accession>
<dbReference type="Pfam" id="PF20554">
    <property type="entry name" value="DUF6766"/>
    <property type="match status" value="1"/>
</dbReference>
<feature type="transmembrane region" description="Helical" evidence="1">
    <location>
        <begin position="12"/>
        <end position="30"/>
    </location>
</feature>
<keyword evidence="1" id="KW-0812">Transmembrane</keyword>
<evidence type="ECO:0000313" key="3">
    <source>
        <dbReference type="Proteomes" id="UP000217265"/>
    </source>
</evidence>
<sequence length="223" mass="25755">MSKSPSFFRNHGLSLMMFGCFLFFLTGQILTGRHELNDELGKRGERALALGEYVRSAHFLEVTAENWESEFFQMFVYVFATAFLYQKGSAESKDPRKKHAHHCVEKGPVPADAPWPVKRGGWVLFVYEHSLSLAFFGMFLVAFALHAHGGQRHYNQERLADGESLVTVWQYLGSSRFWFESFQNWQSEFLAIGSMVVLTIFLREKNSPESKEVETPHWENEED</sequence>
<dbReference type="KEGG" id="vbh:CMV30_04455"/>
<dbReference type="AlphaFoldDB" id="A0A290Q3L9"/>
<keyword evidence="1" id="KW-0472">Membrane</keyword>
<keyword evidence="3" id="KW-1185">Reference proteome</keyword>
<name>A0A290Q3L9_9BACT</name>
<organism evidence="2 3">
    <name type="scientific">Nibricoccus aquaticus</name>
    <dbReference type="NCBI Taxonomy" id="2576891"/>
    <lineage>
        <taxon>Bacteria</taxon>
        <taxon>Pseudomonadati</taxon>
        <taxon>Verrucomicrobiota</taxon>
        <taxon>Opitutia</taxon>
        <taxon>Opitutales</taxon>
        <taxon>Opitutaceae</taxon>
        <taxon>Nibricoccus</taxon>
    </lineage>
</organism>
<protein>
    <submittedName>
        <fullName evidence="2">Uncharacterized protein</fullName>
    </submittedName>
</protein>
<reference evidence="2 3" key="1">
    <citation type="submission" date="2017-09" db="EMBL/GenBank/DDBJ databases">
        <title>Complete genome sequence of Verrucomicrobial strain HZ-65, isolated from freshwater.</title>
        <authorList>
            <person name="Choi A."/>
        </authorList>
    </citation>
    <scope>NUCLEOTIDE SEQUENCE [LARGE SCALE GENOMIC DNA]</scope>
    <source>
        <strain evidence="2 3">HZ-65</strain>
    </source>
</reference>
<feature type="transmembrane region" description="Helical" evidence="1">
    <location>
        <begin position="122"/>
        <end position="145"/>
    </location>
</feature>
<dbReference type="RefSeq" id="WP_096054897.1">
    <property type="nucleotide sequence ID" value="NZ_CP023344.1"/>
</dbReference>
<proteinExistence type="predicted"/>
<dbReference type="EMBL" id="CP023344">
    <property type="protein sequence ID" value="ATC63265.1"/>
    <property type="molecule type" value="Genomic_DNA"/>
</dbReference>
<keyword evidence="1" id="KW-1133">Transmembrane helix</keyword>
<dbReference type="Proteomes" id="UP000217265">
    <property type="component" value="Chromosome"/>
</dbReference>